<comment type="subcellular location">
    <subcellularLocation>
        <location evidence="10">Cell membrane</location>
        <topology evidence="10">Multi-pass membrane protein</topology>
    </subcellularLocation>
    <subcellularLocation>
        <location evidence="2">Membrane</location>
        <topology evidence="2">Multi-pass membrane protein</topology>
    </subcellularLocation>
</comment>
<dbReference type="GO" id="GO:0050136">
    <property type="term" value="F:NADH dehydrogenase (quinone) (non-electrogenic) activity"/>
    <property type="evidence" value="ECO:0007669"/>
    <property type="project" value="UniProtKB-UniRule"/>
</dbReference>
<dbReference type="HAMAP" id="MF_01456">
    <property type="entry name" value="NDH1_NuoK"/>
    <property type="match status" value="1"/>
</dbReference>
<evidence type="ECO:0000256" key="7">
    <source>
        <dbReference type="ARBA" id="ARBA00022967"/>
    </source>
</evidence>
<dbReference type="GO" id="GO:0042773">
    <property type="term" value="P:ATP synthesis coupled electron transport"/>
    <property type="evidence" value="ECO:0007669"/>
    <property type="project" value="InterPro"/>
</dbReference>
<keyword evidence="8 10" id="KW-1133">Transmembrane helix</keyword>
<gene>
    <name evidence="10" type="primary">nuoK</name>
    <name evidence="11" type="ORF">AVDCRST_MAG87-1934</name>
</gene>
<keyword evidence="10 11" id="KW-0830">Ubiquinone</keyword>
<keyword evidence="5 10" id="KW-0812">Transmembrane</keyword>
<feature type="transmembrane region" description="Helical" evidence="10">
    <location>
        <begin position="63"/>
        <end position="85"/>
    </location>
</feature>
<dbReference type="GO" id="GO:0005886">
    <property type="term" value="C:plasma membrane"/>
    <property type="evidence" value="ECO:0007669"/>
    <property type="project" value="UniProtKB-SubCell"/>
</dbReference>
<evidence type="ECO:0000256" key="2">
    <source>
        <dbReference type="ARBA" id="ARBA00004141"/>
    </source>
</evidence>
<dbReference type="PANTHER" id="PTHR11434">
    <property type="entry name" value="NADH-UBIQUINONE OXIDOREDUCTASE SUBUNIT ND4L"/>
    <property type="match status" value="1"/>
</dbReference>
<keyword evidence="10" id="KW-1003">Cell membrane</keyword>
<dbReference type="GO" id="GO:0030964">
    <property type="term" value="C:NADH dehydrogenase complex"/>
    <property type="evidence" value="ECO:0007669"/>
    <property type="project" value="TreeGrafter"/>
</dbReference>
<name>A0A6J4V3N4_9BACT</name>
<evidence type="ECO:0000256" key="6">
    <source>
        <dbReference type="ARBA" id="ARBA00022719"/>
    </source>
</evidence>
<evidence type="ECO:0000313" key="11">
    <source>
        <dbReference type="EMBL" id="CAA9565737.1"/>
    </source>
</evidence>
<dbReference type="Gene3D" id="1.10.287.3510">
    <property type="match status" value="1"/>
</dbReference>
<dbReference type="FunFam" id="1.10.287.3510:FF:000001">
    <property type="entry name" value="NADH-quinone oxidoreductase subunit K"/>
    <property type="match status" value="1"/>
</dbReference>
<keyword evidence="6 10" id="KW-0874">Quinone</keyword>
<evidence type="ECO:0000256" key="10">
    <source>
        <dbReference type="HAMAP-Rule" id="MF_01456"/>
    </source>
</evidence>
<evidence type="ECO:0000256" key="3">
    <source>
        <dbReference type="ARBA" id="ARBA00010519"/>
    </source>
</evidence>
<dbReference type="PANTHER" id="PTHR11434:SF16">
    <property type="entry name" value="NADH-UBIQUINONE OXIDOREDUCTASE CHAIN 4L"/>
    <property type="match status" value="1"/>
</dbReference>
<comment type="similarity">
    <text evidence="3 10">Belongs to the complex I subunit 4L family.</text>
</comment>
<dbReference type="NCBIfam" id="NF004323">
    <property type="entry name" value="PRK05715.1-5"/>
    <property type="match status" value="1"/>
</dbReference>
<keyword evidence="4 10" id="KW-0813">Transport</keyword>
<accession>A0A6J4V3N4</accession>
<dbReference type="InterPro" id="IPR039428">
    <property type="entry name" value="NUOK/Mnh_C1-like"/>
</dbReference>
<keyword evidence="7 10" id="KW-1278">Translocase</keyword>
<dbReference type="AlphaFoldDB" id="A0A6J4V3N4"/>
<feature type="transmembrane region" description="Helical" evidence="10">
    <location>
        <begin position="6"/>
        <end position="25"/>
    </location>
</feature>
<dbReference type="EMBL" id="CADCWJ010000437">
    <property type="protein sequence ID" value="CAA9565737.1"/>
    <property type="molecule type" value="Genomic_DNA"/>
</dbReference>
<organism evidence="11">
    <name type="scientific">uncultured Thermomicrobiales bacterium</name>
    <dbReference type="NCBI Taxonomy" id="1645740"/>
    <lineage>
        <taxon>Bacteria</taxon>
        <taxon>Pseudomonadati</taxon>
        <taxon>Thermomicrobiota</taxon>
        <taxon>Thermomicrobia</taxon>
        <taxon>Thermomicrobiales</taxon>
        <taxon>environmental samples</taxon>
    </lineage>
</organism>
<dbReference type="Pfam" id="PF00420">
    <property type="entry name" value="Oxidored_q2"/>
    <property type="match status" value="1"/>
</dbReference>
<dbReference type="NCBIfam" id="NF004321">
    <property type="entry name" value="PRK05715.1-3"/>
    <property type="match status" value="1"/>
</dbReference>
<keyword evidence="11" id="KW-0560">Oxidoreductase</keyword>
<comment type="function">
    <text evidence="1 10">NDH-1 shuttles electrons from NADH, via FMN and iron-sulfur (Fe-S) centers, to quinones in the respiratory chain. The immediate electron acceptor for the enzyme in this species is believed to be ubiquinone. Couples the redox reaction to proton translocation (for every two electrons transferred, four hydrogen ions are translocated across the cytoplasmic membrane), and thus conserves the redox energy in a proton gradient.</text>
</comment>
<feature type="transmembrane region" description="Helical" evidence="10">
    <location>
        <begin position="32"/>
        <end position="51"/>
    </location>
</feature>
<dbReference type="EC" id="7.1.1.-" evidence="10"/>
<proteinExistence type="inferred from homology"/>
<keyword evidence="9 10" id="KW-0472">Membrane</keyword>
<evidence type="ECO:0000256" key="8">
    <source>
        <dbReference type="ARBA" id="ARBA00022989"/>
    </source>
</evidence>
<sequence length="102" mass="11071">MTEVTVSHFLFLSAALFIIGMMGVLTRRNILIIFMCIELMIAAVSISLVAFGWENQTLDGQIFVLFALAVAAAEAAIGLGIILALSRRGKSVDVDDLRTLRD</sequence>
<keyword evidence="10" id="KW-0520">NAD</keyword>
<dbReference type="InterPro" id="IPR001133">
    <property type="entry name" value="NADH_UbQ_OxRdtase_chain4L/K"/>
</dbReference>
<evidence type="ECO:0000256" key="9">
    <source>
        <dbReference type="ARBA" id="ARBA00023136"/>
    </source>
</evidence>
<dbReference type="NCBIfam" id="NF004320">
    <property type="entry name" value="PRK05715.1-2"/>
    <property type="match status" value="1"/>
</dbReference>
<protein>
    <recommendedName>
        <fullName evidence="10">NADH-quinone oxidoreductase subunit K</fullName>
        <ecNumber evidence="10">7.1.1.-</ecNumber>
    </recommendedName>
    <alternativeName>
        <fullName evidence="10">NADH dehydrogenase I subunit K</fullName>
    </alternativeName>
    <alternativeName>
        <fullName evidence="10">NDH-1 subunit K</fullName>
    </alternativeName>
</protein>
<evidence type="ECO:0000256" key="5">
    <source>
        <dbReference type="ARBA" id="ARBA00022692"/>
    </source>
</evidence>
<evidence type="ECO:0000256" key="4">
    <source>
        <dbReference type="ARBA" id="ARBA00022448"/>
    </source>
</evidence>
<dbReference type="GO" id="GO:0048038">
    <property type="term" value="F:quinone binding"/>
    <property type="evidence" value="ECO:0007669"/>
    <property type="project" value="UniProtKB-KW"/>
</dbReference>
<comment type="catalytic activity">
    <reaction evidence="10">
        <text>a quinone + NADH + 5 H(+)(in) = a quinol + NAD(+) + 4 H(+)(out)</text>
        <dbReference type="Rhea" id="RHEA:57888"/>
        <dbReference type="ChEBI" id="CHEBI:15378"/>
        <dbReference type="ChEBI" id="CHEBI:24646"/>
        <dbReference type="ChEBI" id="CHEBI:57540"/>
        <dbReference type="ChEBI" id="CHEBI:57945"/>
        <dbReference type="ChEBI" id="CHEBI:132124"/>
    </reaction>
</comment>
<comment type="subunit">
    <text evidence="10">NDH-1 is composed of 14 different subunits. Subunits NuoA, H, J, K, L, M, N constitute the membrane sector of the complex.</text>
</comment>
<evidence type="ECO:0000256" key="1">
    <source>
        <dbReference type="ARBA" id="ARBA00002378"/>
    </source>
</evidence>
<reference evidence="11" key="1">
    <citation type="submission" date="2020-02" db="EMBL/GenBank/DDBJ databases">
        <authorList>
            <person name="Meier V. D."/>
        </authorList>
    </citation>
    <scope>NUCLEOTIDE SEQUENCE</scope>
    <source>
        <strain evidence="11">AVDCRST_MAG87</strain>
    </source>
</reference>